<dbReference type="AlphaFoldDB" id="A0A1C4D083"/>
<organism evidence="2 3">
    <name type="scientific">Kosakonia oryzendophytica</name>
    <dbReference type="NCBI Taxonomy" id="1005665"/>
    <lineage>
        <taxon>Bacteria</taxon>
        <taxon>Pseudomonadati</taxon>
        <taxon>Pseudomonadota</taxon>
        <taxon>Gammaproteobacteria</taxon>
        <taxon>Enterobacterales</taxon>
        <taxon>Enterobacteriaceae</taxon>
        <taxon>Kosakonia</taxon>
    </lineage>
</organism>
<dbReference type="Proteomes" id="UP000198975">
    <property type="component" value="Unassembled WGS sequence"/>
</dbReference>
<keyword evidence="3" id="KW-1185">Reference proteome</keyword>
<evidence type="ECO:0000259" key="1">
    <source>
        <dbReference type="PROSITE" id="PS50164"/>
    </source>
</evidence>
<dbReference type="PROSITE" id="PS50164">
    <property type="entry name" value="GIY_YIG"/>
    <property type="match status" value="1"/>
</dbReference>
<proteinExistence type="predicted"/>
<gene>
    <name evidence="2" type="ORF">GA0061071_109172</name>
</gene>
<name>A0A1C4D083_9ENTR</name>
<dbReference type="Pfam" id="PF01541">
    <property type="entry name" value="GIY-YIG"/>
    <property type="match status" value="1"/>
</dbReference>
<protein>
    <submittedName>
        <fullName evidence="2">GIY-YIG catalytic domain-containing protein</fullName>
    </submittedName>
</protein>
<dbReference type="InterPro" id="IPR035901">
    <property type="entry name" value="GIY-YIG_endonuc_sf"/>
</dbReference>
<dbReference type="RefSeq" id="WP_088237522.1">
    <property type="nucleotide sequence ID" value="NZ_FMAY01000009.1"/>
</dbReference>
<dbReference type="OrthoDB" id="9803913at2"/>
<accession>A0A1C4D083</accession>
<feature type="domain" description="GIY-YIG" evidence="1">
    <location>
        <begin position="122"/>
        <end position="207"/>
    </location>
</feature>
<dbReference type="InterPro" id="IPR000305">
    <property type="entry name" value="GIY-YIG_endonuc"/>
</dbReference>
<dbReference type="SUPFAM" id="SSF82771">
    <property type="entry name" value="GIY-YIG endonuclease"/>
    <property type="match status" value="1"/>
</dbReference>
<sequence>MSDISSSPLHEAYPQLQTLDPLANAIIDKTVDNVTRKLVAGYRNKRNSQPGANNPKIAVTVADTLEATSAQSVLEVANRGVNWKELIVKTFSHGISSIASMKFDGEFTVTNGVADGLKNVPDTPGVYVVFNKEGVAQYIGDAAKLRTRWIAGHLNENKQAERNGKPYKLADEFSEGCTVKFISVDSVETAAAIEAHILKTEMPPVNKKEELKNEQGTRSNIEAKKMKDKLDSAATLAVGAAKEAALNVGWDVFERLATTMIKALKDEMVDLFITSKALLRVRLTRFLDTVWGVIKQYIEAPLSILKGIFEFVLNALSQAIGKIYQLAKNIYELGMSAMALVKGAKTMTRQQMIDKASEIIITSGVLIFWDALEPIIESGITGLFAPLAPFAPYISSLLCAIGFGVTSHYLSSFVPQVLTLVANTEPQFIEAGRKTHQQLLENMEANESLLTEITAYARSSVAFIDETRAQTQQLQSRVVKLTRFSIADDLAKLKGQ</sequence>
<evidence type="ECO:0000313" key="2">
    <source>
        <dbReference type="EMBL" id="SCC24700.1"/>
    </source>
</evidence>
<dbReference type="EMBL" id="FMAY01000009">
    <property type="protein sequence ID" value="SCC24700.1"/>
    <property type="molecule type" value="Genomic_DNA"/>
</dbReference>
<evidence type="ECO:0000313" key="3">
    <source>
        <dbReference type="Proteomes" id="UP000198975"/>
    </source>
</evidence>
<dbReference type="Gene3D" id="3.40.1440.10">
    <property type="entry name" value="GIY-YIG endonuclease"/>
    <property type="match status" value="1"/>
</dbReference>
<reference evidence="3" key="1">
    <citation type="submission" date="2016-08" db="EMBL/GenBank/DDBJ databases">
        <authorList>
            <person name="Varghese N."/>
            <person name="Submissions Spin"/>
        </authorList>
    </citation>
    <scope>NUCLEOTIDE SEQUENCE [LARGE SCALE GENOMIC DNA]</scope>
    <source>
        <strain evidence="3">REICA_082</strain>
    </source>
</reference>